<evidence type="ECO:0000259" key="1">
    <source>
        <dbReference type="Pfam" id="PF18942"/>
    </source>
</evidence>
<reference evidence="2" key="1">
    <citation type="submission" date="2018-05" db="EMBL/GenBank/DDBJ databases">
        <authorList>
            <person name="Lanie J.A."/>
            <person name="Ng W.-L."/>
            <person name="Kazmierczak K.M."/>
            <person name="Andrzejewski T.M."/>
            <person name="Davidsen T.M."/>
            <person name="Wayne K.J."/>
            <person name="Tettelin H."/>
            <person name="Glass J.I."/>
            <person name="Rusch D."/>
            <person name="Podicherti R."/>
            <person name="Tsui H.-C.T."/>
            <person name="Winkler M.E."/>
        </authorList>
    </citation>
    <scope>NUCLEOTIDE SEQUENCE</scope>
</reference>
<proteinExistence type="predicted"/>
<organism evidence="2">
    <name type="scientific">marine metagenome</name>
    <dbReference type="NCBI Taxonomy" id="408172"/>
    <lineage>
        <taxon>unclassified sequences</taxon>
        <taxon>metagenomes</taxon>
        <taxon>ecological metagenomes</taxon>
    </lineage>
</organism>
<dbReference type="InterPro" id="IPR043744">
    <property type="entry name" value="DUF5689"/>
</dbReference>
<dbReference type="EMBL" id="UINC01010206">
    <property type="protein sequence ID" value="SVA45493.1"/>
    <property type="molecule type" value="Genomic_DNA"/>
</dbReference>
<protein>
    <recommendedName>
        <fullName evidence="1">DUF5689 domain-containing protein</fullName>
    </recommendedName>
</protein>
<accession>A0A381W0U3</accession>
<feature type="non-terminal residue" evidence="2">
    <location>
        <position position="279"/>
    </location>
</feature>
<dbReference type="AlphaFoldDB" id="A0A381W0U3"/>
<sequence length="279" mass="30655">MKLIKTIILITFLTVANFSCVQDDDFSIPESLGLEENQDLTQLLTQINNGEVDLMTISQVKSFFVNGEVTLIESNIVVKGYVVSSDMTGNFYKEFYMQDEPENPTAGIKVVLNQVDSYNQFNIGREVYIKLQNLYIGETNSGDGVTTIGGSVNQYGDEVEEISENMATTCILRSSNTSDIVPLSLNLSQINDSHIGIFVSALNAQFPNTLSGLTYVNPNDDYDTQRDLESCVDSGSIKVETSAYASFQDNLLPTQGSGTLSAVVTRSYDGDERVMMLNS</sequence>
<dbReference type="Pfam" id="PF18942">
    <property type="entry name" value="DUF5689"/>
    <property type="match status" value="1"/>
</dbReference>
<gene>
    <name evidence="2" type="ORF">METZ01_LOCUS98347</name>
</gene>
<feature type="domain" description="DUF5689" evidence="1">
    <location>
        <begin position="54"/>
        <end position="278"/>
    </location>
</feature>
<evidence type="ECO:0000313" key="2">
    <source>
        <dbReference type="EMBL" id="SVA45493.1"/>
    </source>
</evidence>
<name>A0A381W0U3_9ZZZZ</name>